<feature type="domain" description="Alpha-D-phosphohexomutase alpha/beta/alpha" evidence="10">
    <location>
        <begin position="315"/>
        <end position="434"/>
    </location>
</feature>
<evidence type="ECO:0000256" key="6">
    <source>
        <dbReference type="ARBA" id="ARBA00023235"/>
    </source>
</evidence>
<dbReference type="InterPro" id="IPR036900">
    <property type="entry name" value="A-D-PHexomutase_C_sf"/>
</dbReference>
<dbReference type="PANTHER" id="PTHR45745">
    <property type="entry name" value="PHOSPHOMANNOMUTASE 45A"/>
    <property type="match status" value="1"/>
</dbReference>
<comment type="cofactor">
    <cofactor evidence="1">
        <name>Mg(2+)</name>
        <dbReference type="ChEBI" id="CHEBI:18420"/>
    </cofactor>
</comment>
<dbReference type="Proteomes" id="UP000238042">
    <property type="component" value="Unassembled WGS sequence"/>
</dbReference>
<evidence type="ECO:0000256" key="7">
    <source>
        <dbReference type="RuleBase" id="RU004326"/>
    </source>
</evidence>
<dbReference type="RefSeq" id="WP_105246960.1">
    <property type="nucleotide sequence ID" value="NZ_PSZM01000040.1"/>
</dbReference>
<evidence type="ECO:0000313" key="12">
    <source>
        <dbReference type="Proteomes" id="UP000238042"/>
    </source>
</evidence>
<feature type="domain" description="Alpha-D-phosphohexomutase alpha/beta/alpha" evidence="8">
    <location>
        <begin position="43"/>
        <end position="182"/>
    </location>
</feature>
<sequence length="567" mass="63583">MNSLEIAKTWLKSPFDENTQKEVQKLIETNPKELDEAFYKNLEFGTGGMRGIMGVGTNRLNKYTYGQATQGLANYLHQQFTGKKITVAIAFDVRHNSDTFAKLVANVLTANGIYVYLFKEFRPTPELSFTVRKLKCDAGIVLTASHNPPEYNGYKVYWNDGAQIVPPHDSAIIKEVRKVDFAEIKFDGDDSKITYLDQEIDNQFIDAAIENTMFLKGKKDLKIVYTSLHGTSIKILPQTLQNAGYENVFIVPEQEIPDGNFPTVKSPNPEEPEALSLALKYAEEQNADIVFGTDPDADRLGIAIRDINGKLVLLNGNQANTILTDYILQKWKKNGKIDGKQFIGSTIVTSDIFFALANHYGVDCKVGLTGFKWIADLIRKEEGKEKFICGGEESFGFMPSDYVRDKDSISSILVACEAAQEAKNEGKTLFEKLIDIYEKVGFYYEELVSIVKTGKDGASQISKMMEEFRAHPPKEIAGENVIKSDDYQSSISLNLTTGEKTNIDIPKSNVLIFYTNKGTKLACRPSGTEPKIKFYFSVQSTLTTKDEFAEKISEAQIKIQKIKEFLK</sequence>
<dbReference type="EMBL" id="PSZM01000040">
    <property type="protein sequence ID" value="PQL91561.1"/>
    <property type="molecule type" value="Genomic_DNA"/>
</dbReference>
<dbReference type="AlphaFoldDB" id="A0A2S8AAM6"/>
<keyword evidence="6" id="KW-0413">Isomerase</keyword>
<keyword evidence="3" id="KW-0597">Phosphoprotein</keyword>
<evidence type="ECO:0000259" key="10">
    <source>
        <dbReference type="Pfam" id="PF02880"/>
    </source>
</evidence>
<comment type="caution">
    <text evidence="11">The sequence shown here is derived from an EMBL/GenBank/DDBJ whole genome shotgun (WGS) entry which is preliminary data.</text>
</comment>
<keyword evidence="5 7" id="KW-0460">Magnesium</keyword>
<evidence type="ECO:0000256" key="3">
    <source>
        <dbReference type="ARBA" id="ARBA00022553"/>
    </source>
</evidence>
<organism evidence="11 12">
    <name type="scientific">Apibacter adventoris</name>
    <dbReference type="NCBI Taxonomy" id="1679466"/>
    <lineage>
        <taxon>Bacteria</taxon>
        <taxon>Pseudomonadati</taxon>
        <taxon>Bacteroidota</taxon>
        <taxon>Flavobacteriia</taxon>
        <taxon>Flavobacteriales</taxon>
        <taxon>Weeksellaceae</taxon>
        <taxon>Apibacter</taxon>
    </lineage>
</organism>
<gene>
    <name evidence="11" type="ORF">C4S77_07050</name>
</gene>
<protein>
    <submittedName>
        <fullName evidence="11">Phosphoglucomutase</fullName>
    </submittedName>
</protein>
<dbReference type="InterPro" id="IPR005845">
    <property type="entry name" value="A-D-PHexomutase_a/b/a-II"/>
</dbReference>
<dbReference type="GO" id="GO:0000287">
    <property type="term" value="F:magnesium ion binding"/>
    <property type="evidence" value="ECO:0007669"/>
    <property type="project" value="InterPro"/>
</dbReference>
<dbReference type="Pfam" id="PF02878">
    <property type="entry name" value="PGM_PMM_I"/>
    <property type="match status" value="1"/>
</dbReference>
<dbReference type="Pfam" id="PF02880">
    <property type="entry name" value="PGM_PMM_III"/>
    <property type="match status" value="1"/>
</dbReference>
<keyword evidence="12" id="KW-1185">Reference proteome</keyword>
<dbReference type="InterPro" id="IPR016066">
    <property type="entry name" value="A-D-PHexomutase_CS"/>
</dbReference>
<comment type="similarity">
    <text evidence="2 7">Belongs to the phosphohexose mutase family.</text>
</comment>
<dbReference type="PRINTS" id="PR00509">
    <property type="entry name" value="PGMPMM"/>
</dbReference>
<evidence type="ECO:0000259" key="8">
    <source>
        <dbReference type="Pfam" id="PF02878"/>
    </source>
</evidence>
<feature type="domain" description="Alpha-D-phosphohexomutase alpha/beta/alpha" evidence="9">
    <location>
        <begin position="215"/>
        <end position="303"/>
    </location>
</feature>
<dbReference type="SUPFAM" id="SSF53738">
    <property type="entry name" value="Phosphoglucomutase, first 3 domains"/>
    <property type="match status" value="3"/>
</dbReference>
<dbReference type="InterPro" id="IPR016055">
    <property type="entry name" value="A-D-PHexomutase_a/b/a-I/II/III"/>
</dbReference>
<evidence type="ECO:0000313" key="11">
    <source>
        <dbReference type="EMBL" id="PQL91561.1"/>
    </source>
</evidence>
<dbReference type="GO" id="GO:0005975">
    <property type="term" value="P:carbohydrate metabolic process"/>
    <property type="evidence" value="ECO:0007669"/>
    <property type="project" value="InterPro"/>
</dbReference>
<dbReference type="Pfam" id="PF02879">
    <property type="entry name" value="PGM_PMM_II"/>
    <property type="match status" value="1"/>
</dbReference>
<reference evidence="11 12" key="1">
    <citation type="submission" date="2018-02" db="EMBL/GenBank/DDBJ databases">
        <title>Genome sequences of Apibacter spp., gut symbionts of Asian honey bees.</title>
        <authorList>
            <person name="Kwong W.K."/>
            <person name="Steele M.I."/>
            <person name="Moran N.A."/>
        </authorList>
    </citation>
    <scope>NUCLEOTIDE SEQUENCE [LARGE SCALE GENOMIC DNA]</scope>
    <source>
        <strain evidence="12">wkB301</strain>
    </source>
</reference>
<dbReference type="OrthoDB" id="9806956at2"/>
<dbReference type="InterPro" id="IPR005846">
    <property type="entry name" value="A-D-PHexomutase_a/b/a-III"/>
</dbReference>
<evidence type="ECO:0000256" key="4">
    <source>
        <dbReference type="ARBA" id="ARBA00022723"/>
    </source>
</evidence>
<dbReference type="GO" id="GO:0006166">
    <property type="term" value="P:purine ribonucleoside salvage"/>
    <property type="evidence" value="ECO:0007669"/>
    <property type="project" value="TreeGrafter"/>
</dbReference>
<evidence type="ECO:0000256" key="5">
    <source>
        <dbReference type="ARBA" id="ARBA00022842"/>
    </source>
</evidence>
<evidence type="ECO:0000256" key="2">
    <source>
        <dbReference type="ARBA" id="ARBA00010231"/>
    </source>
</evidence>
<name>A0A2S8AAM6_9FLAO</name>
<dbReference type="InterPro" id="IPR005844">
    <property type="entry name" value="A-D-PHexomutase_a/b/a-I"/>
</dbReference>
<evidence type="ECO:0000259" key="9">
    <source>
        <dbReference type="Pfam" id="PF02879"/>
    </source>
</evidence>
<dbReference type="Gene3D" id="3.40.120.10">
    <property type="entry name" value="Alpha-D-Glucose-1,6-Bisphosphate, subunit A, domain 3"/>
    <property type="match status" value="3"/>
</dbReference>
<dbReference type="Gene3D" id="3.30.310.50">
    <property type="entry name" value="Alpha-D-phosphohexomutase, C-terminal domain"/>
    <property type="match status" value="1"/>
</dbReference>
<dbReference type="CDD" id="cd05799">
    <property type="entry name" value="PGM2"/>
    <property type="match status" value="1"/>
</dbReference>
<dbReference type="InterPro" id="IPR005841">
    <property type="entry name" value="Alpha-D-phosphohexomutase_SF"/>
</dbReference>
<keyword evidence="4 7" id="KW-0479">Metal-binding</keyword>
<dbReference type="PANTHER" id="PTHR45745:SF1">
    <property type="entry name" value="PHOSPHOGLUCOMUTASE 2B-RELATED"/>
    <property type="match status" value="1"/>
</dbReference>
<accession>A0A2S8AAM6</accession>
<dbReference type="SUPFAM" id="SSF55957">
    <property type="entry name" value="Phosphoglucomutase, C-terminal domain"/>
    <property type="match status" value="1"/>
</dbReference>
<dbReference type="GO" id="GO:0008973">
    <property type="term" value="F:phosphopentomutase activity"/>
    <property type="evidence" value="ECO:0007669"/>
    <property type="project" value="TreeGrafter"/>
</dbReference>
<dbReference type="PROSITE" id="PS00710">
    <property type="entry name" value="PGM_PMM"/>
    <property type="match status" value="1"/>
</dbReference>
<evidence type="ECO:0000256" key="1">
    <source>
        <dbReference type="ARBA" id="ARBA00001946"/>
    </source>
</evidence>
<proteinExistence type="inferred from homology"/>